<name>A0ACC0JT83_CHOFU</name>
<comment type="caution">
    <text evidence="1">The sequence shown here is derived from an EMBL/GenBank/DDBJ whole genome shotgun (WGS) entry which is preliminary data.</text>
</comment>
<gene>
    <name evidence="1" type="ORF">MSG28_001933</name>
</gene>
<keyword evidence="2" id="KW-1185">Reference proteome</keyword>
<dbReference type="EMBL" id="CM046103">
    <property type="protein sequence ID" value="KAI8427373.1"/>
    <property type="molecule type" value="Genomic_DNA"/>
</dbReference>
<evidence type="ECO:0000313" key="1">
    <source>
        <dbReference type="EMBL" id="KAI8427373.1"/>
    </source>
</evidence>
<sequence>MGLEKRTVKIVVVVVVILIILGGLLGLVLGLLLYQRYVELEVWPRSADDYRWEQPLIQFRPADPGSWHPWIQRINSFLSAYETTVPEDPARAPCTIHSRHEHQNRSPNCDIAMRTWGHCTADFLYGYPEGKPCVFLRLSHVHQMAQYHDYIWVSCDGEFMADQENIGPIEYIPPIEVAPPGFPTNRGVLINVECRIWTRDIYYDHTGYTGRARFELFVE</sequence>
<reference evidence="1 2" key="1">
    <citation type="journal article" date="2022" name="Genome Biol. Evol.">
        <title>The Spruce Budworm Genome: Reconstructing the Evolutionary History of Antifreeze Proteins.</title>
        <authorList>
            <person name="Beliveau C."/>
            <person name="Gagne P."/>
            <person name="Picq S."/>
            <person name="Vernygora O."/>
            <person name="Keeling C.I."/>
            <person name="Pinkney K."/>
            <person name="Doucet D."/>
            <person name="Wen F."/>
            <person name="Johnston J.S."/>
            <person name="Maaroufi H."/>
            <person name="Boyle B."/>
            <person name="Laroche J."/>
            <person name="Dewar K."/>
            <person name="Juretic N."/>
            <person name="Blackburn G."/>
            <person name="Nisole A."/>
            <person name="Brunet B."/>
            <person name="Brandao M."/>
            <person name="Lumley L."/>
            <person name="Duan J."/>
            <person name="Quan G."/>
            <person name="Lucarotti C.J."/>
            <person name="Roe A.D."/>
            <person name="Sperling F.A.H."/>
            <person name="Levesque R.C."/>
            <person name="Cusson M."/>
        </authorList>
    </citation>
    <scope>NUCLEOTIDE SEQUENCE [LARGE SCALE GENOMIC DNA]</scope>
    <source>
        <strain evidence="1">Glfc:IPQL:Cfum</strain>
    </source>
</reference>
<protein>
    <submittedName>
        <fullName evidence="1">Uncharacterized protein</fullName>
    </submittedName>
</protein>
<proteinExistence type="predicted"/>
<evidence type="ECO:0000313" key="2">
    <source>
        <dbReference type="Proteomes" id="UP001064048"/>
    </source>
</evidence>
<dbReference type="Proteomes" id="UP001064048">
    <property type="component" value="Chromosome 3"/>
</dbReference>
<accession>A0ACC0JT83</accession>
<organism evidence="1 2">
    <name type="scientific">Choristoneura fumiferana</name>
    <name type="common">Spruce budworm moth</name>
    <name type="synonym">Archips fumiferana</name>
    <dbReference type="NCBI Taxonomy" id="7141"/>
    <lineage>
        <taxon>Eukaryota</taxon>
        <taxon>Metazoa</taxon>
        <taxon>Ecdysozoa</taxon>
        <taxon>Arthropoda</taxon>
        <taxon>Hexapoda</taxon>
        <taxon>Insecta</taxon>
        <taxon>Pterygota</taxon>
        <taxon>Neoptera</taxon>
        <taxon>Endopterygota</taxon>
        <taxon>Lepidoptera</taxon>
        <taxon>Glossata</taxon>
        <taxon>Ditrysia</taxon>
        <taxon>Tortricoidea</taxon>
        <taxon>Tortricidae</taxon>
        <taxon>Tortricinae</taxon>
        <taxon>Choristoneura</taxon>
    </lineage>
</organism>